<proteinExistence type="predicted"/>
<dbReference type="AlphaFoldDB" id="U1NH16"/>
<organism evidence="1 2">
    <name type="scientific">Haloquadratum walsbyi J07HQW2</name>
    <dbReference type="NCBI Taxonomy" id="1238425"/>
    <lineage>
        <taxon>Archaea</taxon>
        <taxon>Methanobacteriati</taxon>
        <taxon>Methanobacteriota</taxon>
        <taxon>Stenosarchaea group</taxon>
        <taxon>Halobacteria</taxon>
        <taxon>Halobacteriales</taxon>
        <taxon>Haloferacaceae</taxon>
        <taxon>Haloquadratum</taxon>
    </lineage>
</organism>
<sequence length="47" mass="5463">MSDALSLDEMITVNLWALILKYLFLHPVSTLKPINTLFGNKWLMTLR</sequence>
<evidence type="ECO:0000313" key="2">
    <source>
        <dbReference type="Proteomes" id="UP000030710"/>
    </source>
</evidence>
<dbReference type="HOGENOM" id="CLU_3163067_0_0_2"/>
<protein>
    <submittedName>
        <fullName evidence="1">Uncharacterized protein</fullName>
    </submittedName>
</protein>
<name>U1NH16_9EURY</name>
<reference evidence="1 2" key="1">
    <citation type="journal article" date="2013" name="PLoS ONE">
        <title>Assembly-driven community genomics of a hypersaline microbial ecosystem.</title>
        <authorList>
            <person name="Podell S."/>
            <person name="Ugalde J.A."/>
            <person name="Narasingarao P."/>
            <person name="Banfield J.F."/>
            <person name="Heidelberg K.B."/>
            <person name="Allen E.E."/>
        </authorList>
    </citation>
    <scope>NUCLEOTIDE SEQUENCE [LARGE SCALE GENOMIC DNA]</scope>
    <source>
        <strain evidence="2">J07HQW2</strain>
    </source>
</reference>
<gene>
    <name evidence="1" type="ORF">J07HQW2_02633</name>
</gene>
<accession>U1NH16</accession>
<dbReference type="EMBL" id="KE356561">
    <property type="protein sequence ID" value="ERG96163.1"/>
    <property type="molecule type" value="Genomic_DNA"/>
</dbReference>
<evidence type="ECO:0000313" key="1">
    <source>
        <dbReference type="EMBL" id="ERG96163.1"/>
    </source>
</evidence>
<dbReference type="Proteomes" id="UP000030710">
    <property type="component" value="Unassembled WGS sequence"/>
</dbReference>